<dbReference type="Gene3D" id="2.60.120.10">
    <property type="entry name" value="Jelly Rolls"/>
    <property type="match status" value="1"/>
</dbReference>
<dbReference type="EMBL" id="PPCN01000002">
    <property type="protein sequence ID" value="POF32712.1"/>
    <property type="molecule type" value="Genomic_DNA"/>
</dbReference>
<comment type="caution">
    <text evidence="2">The sequence shown here is derived from an EMBL/GenBank/DDBJ whole genome shotgun (WGS) entry which is preliminary data.</text>
</comment>
<dbReference type="AlphaFoldDB" id="A0A2S3UYA7"/>
<dbReference type="Proteomes" id="UP000236959">
    <property type="component" value="Unassembled WGS sequence"/>
</dbReference>
<feature type="domain" description="(S)-ureidoglycine aminohydrolase cupin" evidence="1">
    <location>
        <begin position="89"/>
        <end position="150"/>
    </location>
</feature>
<dbReference type="InterPro" id="IPR014710">
    <property type="entry name" value="RmlC-like_jellyroll"/>
</dbReference>
<protein>
    <recommendedName>
        <fullName evidence="1">(S)-ureidoglycine aminohydrolase cupin domain-containing protein</fullName>
    </recommendedName>
</protein>
<name>A0A2S3UYA7_9HYPH</name>
<evidence type="ECO:0000313" key="3">
    <source>
        <dbReference type="Proteomes" id="UP000236959"/>
    </source>
</evidence>
<dbReference type="PANTHER" id="PTHR40943:SF1">
    <property type="entry name" value="CYTOPLASMIC PROTEIN"/>
    <property type="match status" value="1"/>
</dbReference>
<dbReference type="PANTHER" id="PTHR40943">
    <property type="entry name" value="CYTOPLASMIC PROTEIN-RELATED"/>
    <property type="match status" value="1"/>
</dbReference>
<dbReference type="Pfam" id="PF05899">
    <property type="entry name" value="Cupin_3"/>
    <property type="match status" value="1"/>
</dbReference>
<keyword evidence="3" id="KW-1185">Reference proteome</keyword>
<gene>
    <name evidence="2" type="ORF">CLV41_102116</name>
</gene>
<sequence length="177" mass="19804">MVFRNNSMTARPTAAARIADTGPAVQPAPAMAPDTAALPESALFTLSYLNKDALKPSPIEPSWILEGDPKARCNNLSSFGDDWTFVDHWSCTSGKFRWRYFYDETILILEGEAFITDDNGVRYHAVPGATLSFPDGSAANWEIPSYVRKIAFNQKPVPSYLHKFCRLINKIQKNIFN</sequence>
<evidence type="ECO:0000259" key="1">
    <source>
        <dbReference type="Pfam" id="PF05899"/>
    </source>
</evidence>
<accession>A0A2S3UYA7</accession>
<proteinExistence type="predicted"/>
<evidence type="ECO:0000313" key="2">
    <source>
        <dbReference type="EMBL" id="POF32712.1"/>
    </source>
</evidence>
<dbReference type="InterPro" id="IPR008579">
    <property type="entry name" value="UGlyAH_Cupin_dom"/>
</dbReference>
<dbReference type="SUPFAM" id="SSF51182">
    <property type="entry name" value="RmlC-like cupins"/>
    <property type="match status" value="1"/>
</dbReference>
<reference evidence="2 3" key="1">
    <citation type="submission" date="2018-01" db="EMBL/GenBank/DDBJ databases">
        <title>Genomic Encyclopedia of Archaeal and Bacterial Type Strains, Phase II (KMG-II): from individual species to whole genera.</title>
        <authorList>
            <person name="Goeker M."/>
        </authorList>
    </citation>
    <scope>NUCLEOTIDE SEQUENCE [LARGE SCALE GENOMIC DNA]</scope>
    <source>
        <strain evidence="2 3">DSM 17023</strain>
    </source>
</reference>
<dbReference type="InterPro" id="IPR011051">
    <property type="entry name" value="RmlC_Cupin_sf"/>
</dbReference>
<dbReference type="OrthoDB" id="6877662at2"/>
<organism evidence="2 3">
    <name type="scientific">Roseibium marinum</name>
    <dbReference type="NCBI Taxonomy" id="281252"/>
    <lineage>
        <taxon>Bacteria</taxon>
        <taxon>Pseudomonadati</taxon>
        <taxon>Pseudomonadota</taxon>
        <taxon>Alphaproteobacteria</taxon>
        <taxon>Hyphomicrobiales</taxon>
        <taxon>Stappiaceae</taxon>
        <taxon>Roseibium</taxon>
    </lineage>
</organism>